<dbReference type="InterPro" id="IPR050587">
    <property type="entry name" value="GNT1/Glycosyltrans_8"/>
</dbReference>
<dbReference type="Pfam" id="PF01501">
    <property type="entry name" value="Glyco_transf_8"/>
    <property type="match status" value="2"/>
</dbReference>
<gene>
    <name evidence="4" type="ORF">KP509_01G033600</name>
</gene>
<accession>A0A8T2VNL3</accession>
<dbReference type="EMBL" id="CM035406">
    <property type="protein sequence ID" value="KAH7446029.1"/>
    <property type="molecule type" value="Genomic_DNA"/>
</dbReference>
<sequence>MTPAASSMRAISSRGSRAYVSFLAGDGNYVKGVIALAKSLRRVQSAYPFIVAVLEDVPEEHRELLRWNGCHVRPIDKINLSGIEDVNYAQPHYVINYSKLRIWLDCFCATTWSHTPQYKVKYCQQSPESKPWPRSLGPPPPAYFNAGMFVFEPGKFIFEQMMYMLLSTPLTPFAEQDSLNAFFSDMYTPLPMHYNLILAMLLYHPEKVPDIGKIKVVHYCVPGSKPWSFRGDEEHMNIEPLRRLIEKWWNVYEDRPIDYPALIQQSRSSTQPIADPVLHTNETVSTE</sequence>
<dbReference type="AlphaFoldDB" id="A0A8T2VNL3"/>
<dbReference type="PANTHER" id="PTHR11183">
    <property type="entry name" value="GLYCOGENIN SUBFAMILY MEMBER"/>
    <property type="match status" value="1"/>
</dbReference>
<organism evidence="4 5">
    <name type="scientific">Ceratopteris richardii</name>
    <name type="common">Triangle waterfern</name>
    <dbReference type="NCBI Taxonomy" id="49495"/>
    <lineage>
        <taxon>Eukaryota</taxon>
        <taxon>Viridiplantae</taxon>
        <taxon>Streptophyta</taxon>
        <taxon>Embryophyta</taxon>
        <taxon>Tracheophyta</taxon>
        <taxon>Polypodiopsida</taxon>
        <taxon>Polypodiidae</taxon>
        <taxon>Polypodiales</taxon>
        <taxon>Pteridineae</taxon>
        <taxon>Pteridaceae</taxon>
        <taxon>Parkerioideae</taxon>
        <taxon>Ceratopteris</taxon>
    </lineage>
</organism>
<comment type="caution">
    <text evidence="4">The sequence shown here is derived from an EMBL/GenBank/DDBJ whole genome shotgun (WGS) entry which is preliminary data.</text>
</comment>
<evidence type="ECO:0000256" key="3">
    <source>
        <dbReference type="RuleBase" id="RU362027"/>
    </source>
</evidence>
<keyword evidence="1" id="KW-0328">Glycosyltransferase</keyword>
<dbReference type="EC" id="2.4.1.-" evidence="3"/>
<name>A0A8T2VNL3_CERRI</name>
<evidence type="ECO:0000313" key="4">
    <source>
        <dbReference type="EMBL" id="KAH7446029.1"/>
    </source>
</evidence>
<dbReference type="Gene3D" id="3.90.550.10">
    <property type="entry name" value="Spore Coat Polysaccharide Biosynthesis Protein SpsA, Chain A"/>
    <property type="match status" value="1"/>
</dbReference>
<evidence type="ECO:0000256" key="1">
    <source>
        <dbReference type="ARBA" id="ARBA00022676"/>
    </source>
</evidence>
<comment type="similarity">
    <text evidence="3">Belongs to the glycosyltransferase 8 family.</text>
</comment>
<keyword evidence="1" id="KW-0808">Transferase</keyword>
<keyword evidence="5" id="KW-1185">Reference proteome</keyword>
<protein>
    <recommendedName>
        <fullName evidence="3">Hexosyltransferase</fullName>
        <ecNumber evidence="3">2.4.1.-</ecNumber>
    </recommendedName>
</protein>
<evidence type="ECO:0000313" key="5">
    <source>
        <dbReference type="Proteomes" id="UP000825935"/>
    </source>
</evidence>
<dbReference type="OrthoDB" id="2014201at2759"/>
<dbReference type="GO" id="GO:0016757">
    <property type="term" value="F:glycosyltransferase activity"/>
    <property type="evidence" value="ECO:0007669"/>
    <property type="project" value="UniProtKB-KW"/>
</dbReference>
<reference evidence="4" key="1">
    <citation type="submission" date="2021-08" db="EMBL/GenBank/DDBJ databases">
        <title>WGS assembly of Ceratopteris richardii.</title>
        <authorList>
            <person name="Marchant D.B."/>
            <person name="Chen G."/>
            <person name="Jenkins J."/>
            <person name="Shu S."/>
            <person name="Leebens-Mack J."/>
            <person name="Grimwood J."/>
            <person name="Schmutz J."/>
            <person name="Soltis P."/>
            <person name="Soltis D."/>
            <person name="Chen Z.-H."/>
        </authorList>
    </citation>
    <scope>NUCLEOTIDE SEQUENCE</scope>
    <source>
        <strain evidence="4">Whitten #5841</strain>
        <tissue evidence="4">Leaf</tissue>
    </source>
</reference>
<evidence type="ECO:0000256" key="2">
    <source>
        <dbReference type="ARBA" id="ARBA00023211"/>
    </source>
</evidence>
<dbReference type="InterPro" id="IPR029044">
    <property type="entry name" value="Nucleotide-diphossugar_trans"/>
</dbReference>
<keyword evidence="2" id="KW-0464">Manganese</keyword>
<proteinExistence type="inferred from homology"/>
<dbReference type="InterPro" id="IPR002495">
    <property type="entry name" value="Glyco_trans_8"/>
</dbReference>
<dbReference type="SUPFAM" id="SSF53448">
    <property type="entry name" value="Nucleotide-diphospho-sugar transferases"/>
    <property type="match status" value="1"/>
</dbReference>
<dbReference type="Proteomes" id="UP000825935">
    <property type="component" value="Chromosome 1"/>
</dbReference>